<evidence type="ECO:0000313" key="1">
    <source>
        <dbReference type="EMBL" id="EIM74590.1"/>
    </source>
</evidence>
<dbReference type="AlphaFoldDB" id="I5BYD8"/>
<dbReference type="OrthoDB" id="1091427at2"/>
<comment type="caution">
    <text evidence="1">The sequence shown here is derived from an EMBL/GenBank/DDBJ whole genome shotgun (WGS) entry which is preliminary data.</text>
</comment>
<name>I5BYD8_9BACT</name>
<proteinExistence type="predicted"/>
<reference evidence="1 2" key="1">
    <citation type="submission" date="2012-05" db="EMBL/GenBank/DDBJ databases">
        <title>Genome sequence of Nitritalea halalkaliphila LW7.</title>
        <authorList>
            <person name="Jangir P.K."/>
            <person name="Singh A."/>
            <person name="Shivaji S."/>
            <person name="Sharma R."/>
        </authorList>
    </citation>
    <scope>NUCLEOTIDE SEQUENCE [LARGE SCALE GENOMIC DNA]</scope>
    <source>
        <strain evidence="1 2">LW7</strain>
    </source>
</reference>
<keyword evidence="2" id="KW-1185">Reference proteome</keyword>
<gene>
    <name evidence="1" type="ORF">A3SI_15443</name>
</gene>
<dbReference type="EMBL" id="AJYA01000040">
    <property type="protein sequence ID" value="EIM74590.1"/>
    <property type="molecule type" value="Genomic_DNA"/>
</dbReference>
<accession>I5BYD8</accession>
<evidence type="ECO:0000313" key="2">
    <source>
        <dbReference type="Proteomes" id="UP000005551"/>
    </source>
</evidence>
<dbReference type="RefSeq" id="WP_009056445.1">
    <property type="nucleotide sequence ID" value="NZ_AJYA01000040.1"/>
</dbReference>
<protein>
    <submittedName>
        <fullName evidence="1">Uncharacterized protein</fullName>
    </submittedName>
</protein>
<organism evidence="1 2">
    <name type="scientific">Nitritalea halalkaliphila LW7</name>
    <dbReference type="NCBI Taxonomy" id="1189621"/>
    <lineage>
        <taxon>Bacteria</taxon>
        <taxon>Pseudomonadati</taxon>
        <taxon>Bacteroidota</taxon>
        <taxon>Cytophagia</taxon>
        <taxon>Cytophagales</taxon>
        <taxon>Cyclobacteriaceae</taxon>
        <taxon>Nitritalea</taxon>
    </lineage>
</organism>
<dbReference type="Proteomes" id="UP000005551">
    <property type="component" value="Unassembled WGS sequence"/>
</dbReference>
<dbReference type="STRING" id="1189621.A3SI_15443"/>
<sequence length="144" mass="17086">MTDKAKLEKLILLIGDLLQEKENAWMVDALLQTIENTAPLDKIAGNDVIQHIHEYCVEQKIDAQARAFYAKFPITQIREQLIEDYKKMEHERRRDDFNNFCLCMYQQIENIVSLFFHELIEPNWENLKERPAIQVSVQHSKQNL</sequence>